<name>A0AC55D0Y6_ECHTE</name>
<proteinExistence type="predicted"/>
<sequence length="821" mass="87375">MSLQILQDENVTGDKTAENYDLLFLPPEVTGRSSVLRLSQKENVPPKNITKAVKVTFQTPLRDPQTHRILSPSMPSKLESMFSLDDAVGLENAHPTPAQRDDQQFSCEAEATPADGAFQKPALPDTAWPLGAWAPAGSSSADEGLDPACLGGLDTLASPQALGVGESPPLAGPGQVSNSPEEALQERGPSSSPERNVPLHSDTVGDIAGLVALAKSEGACGIEEEAPSDGPLVGGVLAAPVEATPPPTACPEGPPEEAPPTERPSPDGPCAPPGEEQKPQAGTVGDSVAPMAPDEARVLAPSHMGPTSPSRAQEEGPRQVAAAATSEPVKLEFDFSAGKRAPPPRKLGKRPGLKPPSKSRVAQRAPPEKGQSQGPAAAEEGSIPAPRGAYSLDWDKLDDPNFNPFGSGSQCAAAAGPPSQQVGPAVPDGSPDVHLPQVAPRMASEEGTTFSTEGSVPVSSPGSKPVVTSTEQAAREPEATPVEPKTTPAEPVTVLTEQKAEPALDLSKENFSDPAEVLGTEADVDYLEQFGTSLFKESALRKQSLYLKFDPLLKDSPSRLLPVAAETASIQATVTPASGSVPEAKLVDIDFLDVPVPSPPPGVLGPGAPPLPVGHIVDVLQYSQKDLDAAVHALQVENLELKSRCAGTLVCPSPHRKIMDEFEELARQVTEEAKKEKELAEARMQTVLKERDQLTADLDSMEKSFSDLFKRLEKQKEVIEGYHKNEESLKQCVQESILRVDKESQRYQALKAHAEEKLSRANEEIAQVRSKAQAEALAFQASLRKEQMRVHSLEKTIEQKTRENEELTRICDDLIAKMEKI</sequence>
<dbReference type="Proteomes" id="UP000694863">
    <property type="component" value="Unplaced"/>
</dbReference>
<reference evidence="2" key="1">
    <citation type="submission" date="2025-08" db="UniProtKB">
        <authorList>
            <consortium name="RefSeq"/>
        </authorList>
    </citation>
    <scope>IDENTIFICATION</scope>
</reference>
<keyword evidence="1" id="KW-1185">Reference proteome</keyword>
<protein>
    <submittedName>
        <fullName evidence="2">Transforming acidic coiled-coil-containing protein 3</fullName>
    </submittedName>
</protein>
<accession>A0AC55D0Y6</accession>
<evidence type="ECO:0000313" key="2">
    <source>
        <dbReference type="RefSeq" id="XP_045145408.1"/>
    </source>
</evidence>
<gene>
    <name evidence="2" type="primary">TACC3</name>
</gene>
<organism evidence="1 2">
    <name type="scientific">Echinops telfairi</name>
    <name type="common">Lesser hedgehog tenrec</name>
    <dbReference type="NCBI Taxonomy" id="9371"/>
    <lineage>
        <taxon>Eukaryota</taxon>
        <taxon>Metazoa</taxon>
        <taxon>Chordata</taxon>
        <taxon>Craniata</taxon>
        <taxon>Vertebrata</taxon>
        <taxon>Euteleostomi</taxon>
        <taxon>Mammalia</taxon>
        <taxon>Eutheria</taxon>
        <taxon>Afrotheria</taxon>
        <taxon>Tenrecidae</taxon>
        <taxon>Tenrecinae</taxon>
        <taxon>Echinops</taxon>
    </lineage>
</organism>
<evidence type="ECO:0000313" key="1">
    <source>
        <dbReference type="Proteomes" id="UP000694863"/>
    </source>
</evidence>
<dbReference type="RefSeq" id="XP_045145408.1">
    <property type="nucleotide sequence ID" value="XM_045289473.1"/>
</dbReference>